<evidence type="ECO:0000313" key="4">
    <source>
        <dbReference type="Proteomes" id="UP000537141"/>
    </source>
</evidence>
<gene>
    <name evidence="3" type="ORF">HNQ55_000392</name>
</gene>
<dbReference type="Pfam" id="PF12895">
    <property type="entry name" value="ANAPC3"/>
    <property type="match status" value="1"/>
</dbReference>
<feature type="signal peptide" evidence="2">
    <location>
        <begin position="1"/>
        <end position="22"/>
    </location>
</feature>
<dbReference type="AlphaFoldDB" id="A0A7X0NEF3"/>
<comment type="caution">
    <text evidence="3">The sequence shown here is derived from an EMBL/GenBank/DDBJ whole genome shotgun (WGS) entry which is preliminary data.</text>
</comment>
<dbReference type="InterPro" id="IPR019734">
    <property type="entry name" value="TPR_rpt"/>
</dbReference>
<evidence type="ECO:0000313" key="3">
    <source>
        <dbReference type="EMBL" id="MBB6541917.1"/>
    </source>
</evidence>
<keyword evidence="1" id="KW-0802">TPR repeat</keyword>
<feature type="chain" id="PRO_5030510051" evidence="2">
    <location>
        <begin position="23"/>
        <end position="917"/>
    </location>
</feature>
<dbReference type="SMART" id="SM00028">
    <property type="entry name" value="TPR"/>
    <property type="match status" value="11"/>
</dbReference>
<evidence type="ECO:0000256" key="2">
    <source>
        <dbReference type="SAM" id="SignalP"/>
    </source>
</evidence>
<dbReference type="Proteomes" id="UP000537141">
    <property type="component" value="Unassembled WGS sequence"/>
</dbReference>
<dbReference type="PANTHER" id="PTHR12558">
    <property type="entry name" value="CELL DIVISION CYCLE 16,23,27"/>
    <property type="match status" value="1"/>
</dbReference>
<sequence>MTIKNKKMTLCLSIALALSACGEQESAETYLAQAQNYSKESQYKESIIALKNAVRLAPENSEIRFLLGEAHLSLGSALDAVKELEKAQELKYSSNKLLPLLARAYLIASDNESILALKGTDTLPDEAKVQFLAYKTLAAIRTQQLELAEKSAQQASELLSANAFTMLAQAYVELARNNIDKALGLVAKVTTIDANNPEAIMLEAQIASAQQEYSKASDHYQRYEKLQPNARIVYLLIADSLLKASRYDEAEKYADAILKSLPNQPIANYVKAATRFVANDFQPAVEFAEKAIQGKLSTPHVRLIAGAGSYHLGNFEQAHNHLSYIAELLVPEHPAKKMLIISQFQLGLIDDLTDSLDSFSPQNKDDEQFLSTLSFNLFSVGATQEAKKLAEKSVSADERAPVDDARKGILKLMMNDPSGVENLESALKANPKLEGAELAIAYAALQSGDYEKAFEVAQKWQEKHPEVAGSYNMLAAVYIAQQKNDLAKQSLHTSLEKEANNLFALTELAKLNFTEGNKAEAEKYAQLAVDNYPESPKALRYYYAAKSDEQSLEKIKQAYQKNTNNIEISLLYVDALINAGNLAEALVISNSVDSSVKTPKKAWLQRIAIHRRQGNELQFVTTIEKWLQANPYHIEPILMISDHYVKQRQGQKALQYIDKALSDHHKDNLALKVVKIQLLLDNAKLYEAKKLYEDKQFELVKPELQSGLEGRIALLEKNYVKAVEKLAPFYQAYPTSQNAILLSVAYKENNQEAKSQQLLSNHLLKNDKDDRARMMLANSYIGTDHNKAIVEYERLVETQKENVVVLNNLAWLTMDKGQIEKALEYSKAAYEKAPELASVVDTRGMVLYKAGKNAEAWKRLSEAYKLSKGNDTAIALNYAEVLIANKRNDDALKVLNSINVKNSADMNRKKQLAAQVQ</sequence>
<evidence type="ECO:0000256" key="1">
    <source>
        <dbReference type="PROSITE-ProRule" id="PRU00339"/>
    </source>
</evidence>
<dbReference type="Pfam" id="PF13432">
    <property type="entry name" value="TPR_16"/>
    <property type="match status" value="2"/>
</dbReference>
<dbReference type="InterPro" id="IPR011990">
    <property type="entry name" value="TPR-like_helical_dom_sf"/>
</dbReference>
<proteinExistence type="predicted"/>
<accession>A0A7X0NEF3</accession>
<dbReference type="PROSITE" id="PS50005">
    <property type="entry name" value="TPR"/>
    <property type="match status" value="1"/>
</dbReference>
<dbReference type="EMBL" id="JACHHU010000002">
    <property type="protein sequence ID" value="MBB6541917.1"/>
    <property type="molecule type" value="Genomic_DNA"/>
</dbReference>
<dbReference type="PROSITE" id="PS51257">
    <property type="entry name" value="PROKAR_LIPOPROTEIN"/>
    <property type="match status" value="1"/>
</dbReference>
<dbReference type="Pfam" id="PF14559">
    <property type="entry name" value="TPR_19"/>
    <property type="match status" value="1"/>
</dbReference>
<keyword evidence="4" id="KW-1185">Reference proteome</keyword>
<keyword evidence="3" id="KW-0449">Lipoprotein</keyword>
<dbReference type="PANTHER" id="PTHR12558:SF13">
    <property type="entry name" value="CELL DIVISION CYCLE PROTEIN 27 HOMOLOG"/>
    <property type="match status" value="1"/>
</dbReference>
<organism evidence="3 4">
    <name type="scientific">Thalassotalea piscium</name>
    <dbReference type="NCBI Taxonomy" id="1230533"/>
    <lineage>
        <taxon>Bacteria</taxon>
        <taxon>Pseudomonadati</taxon>
        <taxon>Pseudomonadota</taxon>
        <taxon>Gammaproteobacteria</taxon>
        <taxon>Alteromonadales</taxon>
        <taxon>Colwelliaceae</taxon>
        <taxon>Thalassotalea</taxon>
    </lineage>
</organism>
<dbReference type="RefSeq" id="WP_184421923.1">
    <property type="nucleotide sequence ID" value="NZ_AP027362.1"/>
</dbReference>
<dbReference type="SUPFAM" id="SSF48452">
    <property type="entry name" value="TPR-like"/>
    <property type="match status" value="6"/>
</dbReference>
<reference evidence="3 4" key="1">
    <citation type="submission" date="2020-08" db="EMBL/GenBank/DDBJ databases">
        <title>Genomic Encyclopedia of Type Strains, Phase IV (KMG-IV): sequencing the most valuable type-strain genomes for metagenomic binning, comparative biology and taxonomic classification.</title>
        <authorList>
            <person name="Goeker M."/>
        </authorList>
    </citation>
    <scope>NUCLEOTIDE SEQUENCE [LARGE SCALE GENOMIC DNA]</scope>
    <source>
        <strain evidence="3 4">DSM 26287</strain>
    </source>
</reference>
<feature type="repeat" description="TPR" evidence="1">
    <location>
        <begin position="27"/>
        <end position="60"/>
    </location>
</feature>
<dbReference type="NCBIfam" id="TIGR02917">
    <property type="entry name" value="PEP_TPR_lipo"/>
    <property type="match status" value="1"/>
</dbReference>
<protein>
    <submittedName>
        <fullName evidence="3">Putative PEP-CTERM system TPR-repeat lipoprotein</fullName>
    </submittedName>
</protein>
<keyword evidence="2" id="KW-0732">Signal</keyword>
<name>A0A7X0NEF3_9GAMM</name>
<dbReference type="Gene3D" id="1.25.40.10">
    <property type="entry name" value="Tetratricopeptide repeat domain"/>
    <property type="match status" value="4"/>
</dbReference>
<dbReference type="InterPro" id="IPR014266">
    <property type="entry name" value="PEP-CTERM_TPR_PrsT"/>
</dbReference>